<accession>A0A9W8BNP9</accession>
<proteinExistence type="predicted"/>
<keyword evidence="2" id="KW-0677">Repeat</keyword>
<feature type="region of interest" description="Disordered" evidence="3">
    <location>
        <begin position="711"/>
        <end position="759"/>
    </location>
</feature>
<dbReference type="PROSITE" id="PS51450">
    <property type="entry name" value="LRR"/>
    <property type="match status" value="1"/>
</dbReference>
<dbReference type="PANTHER" id="PTHR15454:SF56">
    <property type="entry name" value="PROTEIN PHOSPHATASE 1 REGULATORY SUBUNIT 7-RELATED"/>
    <property type="match status" value="1"/>
</dbReference>
<feature type="compositionally biased region" description="Polar residues" evidence="3">
    <location>
        <begin position="472"/>
        <end position="486"/>
    </location>
</feature>
<evidence type="ECO:0000256" key="3">
    <source>
        <dbReference type="SAM" id="MobiDB-lite"/>
    </source>
</evidence>
<feature type="region of interest" description="Disordered" evidence="3">
    <location>
        <begin position="1107"/>
        <end position="1130"/>
    </location>
</feature>
<feature type="region of interest" description="Disordered" evidence="3">
    <location>
        <begin position="566"/>
        <end position="659"/>
    </location>
</feature>
<name>A0A9W8BNP9_9FUNG</name>
<evidence type="ECO:0000313" key="4">
    <source>
        <dbReference type="EMBL" id="KAJ2007856.1"/>
    </source>
</evidence>
<comment type="caution">
    <text evidence="4">The sequence shown here is derived from an EMBL/GenBank/DDBJ whole genome shotgun (WGS) entry which is preliminary data.</text>
</comment>
<reference evidence="4" key="1">
    <citation type="submission" date="2022-07" db="EMBL/GenBank/DDBJ databases">
        <title>Phylogenomic reconstructions and comparative analyses of Kickxellomycotina fungi.</title>
        <authorList>
            <person name="Reynolds N.K."/>
            <person name="Stajich J.E."/>
            <person name="Barry K."/>
            <person name="Grigoriev I.V."/>
            <person name="Crous P."/>
            <person name="Smith M.E."/>
        </authorList>
    </citation>
    <scope>NUCLEOTIDE SEQUENCE</scope>
    <source>
        <strain evidence="4">IMI 214461</strain>
    </source>
</reference>
<feature type="compositionally biased region" description="Polar residues" evidence="3">
    <location>
        <begin position="714"/>
        <end position="724"/>
    </location>
</feature>
<protein>
    <submittedName>
        <fullName evidence="4">Uncharacterized protein</fullName>
    </submittedName>
</protein>
<feature type="compositionally biased region" description="Low complexity" evidence="3">
    <location>
        <begin position="1677"/>
        <end position="1702"/>
    </location>
</feature>
<feature type="compositionally biased region" description="Polar residues" evidence="3">
    <location>
        <begin position="1703"/>
        <end position="1720"/>
    </location>
</feature>
<feature type="compositionally biased region" description="Low complexity" evidence="3">
    <location>
        <begin position="1107"/>
        <end position="1122"/>
    </location>
</feature>
<evidence type="ECO:0000256" key="2">
    <source>
        <dbReference type="ARBA" id="ARBA00022737"/>
    </source>
</evidence>
<dbReference type="Proteomes" id="UP001150907">
    <property type="component" value="Unassembled WGS sequence"/>
</dbReference>
<dbReference type="EMBL" id="JANBQF010000016">
    <property type="protein sequence ID" value="KAJ2007856.1"/>
    <property type="molecule type" value="Genomic_DNA"/>
</dbReference>
<dbReference type="Gene3D" id="3.80.10.10">
    <property type="entry name" value="Ribonuclease Inhibitor"/>
    <property type="match status" value="1"/>
</dbReference>
<feature type="region of interest" description="Disordered" evidence="3">
    <location>
        <begin position="459"/>
        <end position="519"/>
    </location>
</feature>
<feature type="compositionally biased region" description="Polar residues" evidence="3">
    <location>
        <begin position="622"/>
        <end position="637"/>
    </location>
</feature>
<dbReference type="PANTHER" id="PTHR15454">
    <property type="entry name" value="NISCHARIN RELATED"/>
    <property type="match status" value="1"/>
</dbReference>
<evidence type="ECO:0000256" key="1">
    <source>
        <dbReference type="ARBA" id="ARBA00022614"/>
    </source>
</evidence>
<gene>
    <name evidence="4" type="ORF">H4R26_000524</name>
</gene>
<feature type="compositionally biased region" description="Acidic residues" evidence="3">
    <location>
        <begin position="498"/>
        <end position="510"/>
    </location>
</feature>
<dbReference type="SUPFAM" id="SSF52075">
    <property type="entry name" value="Outer arm dynein light chain 1"/>
    <property type="match status" value="1"/>
</dbReference>
<dbReference type="GO" id="GO:0005737">
    <property type="term" value="C:cytoplasm"/>
    <property type="evidence" value="ECO:0007669"/>
    <property type="project" value="TreeGrafter"/>
</dbReference>
<organism evidence="4 5">
    <name type="scientific">Coemansia thaxteri</name>
    <dbReference type="NCBI Taxonomy" id="2663907"/>
    <lineage>
        <taxon>Eukaryota</taxon>
        <taxon>Fungi</taxon>
        <taxon>Fungi incertae sedis</taxon>
        <taxon>Zoopagomycota</taxon>
        <taxon>Kickxellomycotina</taxon>
        <taxon>Kickxellomycetes</taxon>
        <taxon>Kickxellales</taxon>
        <taxon>Kickxellaceae</taxon>
        <taxon>Coemansia</taxon>
    </lineage>
</organism>
<dbReference type="OrthoDB" id="676979at2759"/>
<feature type="region of interest" description="Disordered" evidence="3">
    <location>
        <begin position="1675"/>
        <end position="1724"/>
    </location>
</feature>
<feature type="region of interest" description="Disordered" evidence="3">
    <location>
        <begin position="771"/>
        <end position="840"/>
    </location>
</feature>
<sequence>MLSLDALAAARVCKIAADLGANESHILFAPPIRRPSTNTSSASKSSSTTAAKLGSALASFIQAPTQAITHTLFGSASVPIAAESHVHPLDVALLDDKDGALEYVDSFGKPTPLIDTFVSRLVAGEAALSTATLPAVASSSARRQSTSADAKPANGSGVSRLWGWGGAASKPPVDREEIGAAGGACDEEQVRQAAWRLISGIFARATALKISAEAEEVSESDAQAVLTWFPHLAYLEIQSIPRASLRFWEEWAPTRLSGLKIRYAGIDLADFLGLGSAGSTAGDVDENAPSWSRLALLDLSENPGIDQSPLRGRLAQQLPNVARLSLARCELEKVPGSLSSFYRLSWLDLCDNAISDISHISLKLGSIVRLNLARNHLTDLAGMRRLWALECLDVSENRLGSWSSILALRNLPSLSILDVRGNPFAKPDTEPIYRPQIFSAFDHRDIALVLDGRGPTSLERREMAKIPRVATSHATGTPNPTDTPTMKTRRPKAAVIEESLDSDAEHEEGDGPGAAGISSEANVLAGSSPHALGAHLTGLPASLHLGSTEKTPRVLRATELQQVAVASAHRRGNAAHFAAQSPTAHSISMKPRPRFARRATAGTDSGILATKAPVTHGPSLPSAYTYSVPSSFSTRPTSPAPSLMAPSLRMGSTQTLRDPERYRRKVEMMRAEAGSSWLRAFAELQSQSPGGSPEEASLYHGVHFEQILPHRVGSSGSDRLQSEQQRIDSKLEPASSNDSPDPHSDQPDKLSAPDTQLPRFLFPRRRAAARNREIGSLPHCTEDEQIMPGSATSPKSLGSDALAALPSPTGKSDEDVIENELNKERDSASPRVSTTPREAEAAVSPTYSEVQLLLQGIDVSMAVKSVLVSRCRLCPLADSPMAADRGIANGSWVVQRVEGGNCTVYVSSTDLIEVVSDDETGSPLPADEGRAPGERSLSQRIAAKVPLGSLVRADRLGDENSDVFIRIEAKRDRFESATWSEYRPASKNGATGSGFASLVSRLQAVVAENIANGLPEHLFKQAECLRCQWHGYIDHERSVFEAISNQEYTLVPPAPKELQCPKCRRSYLREFYAADERKEADSGDHRAHPAAVEPIWKQSFVSRRSRPSAAVRGHSKSASAQASERRAQHALHVEGARAALSADIQQLDRVAAHGALPFARVTNAISLFLQLSVFDVDGERLIQWIPAGLVRQAPPTVPGAQPQHFRPGGSSRGGGAGKAAGAAVPTSKWGLSSFLGGATLAPVEDDGAEGDLIDASSAAGRRALVVELDWRASLALAPGLAEQAVYLALSTHAIYVFSPTWDAIQDLTSETDRRAEMDLRPERYLGLLFSIPLATLGRIDIGPNRQYLALHSALLAADGRSPKGWDTKRLQQLLATAYPSYPLSGFAEDKGGYGESRETERKAVAQQQLSTAKASALQPMQHQLRYTSFADSSASSCVFMIRDRLACSDLLDSLVEIGYETRVLDSGTGEGSGRLRAINHDVEWAMHHLVQQVFLRPSTFASIDDDCDESDDGDGAADVQDGQAMGVSVKAVAEQLVQRDSGLALRRLRRELLRTRGGKQPGAMVDASSGDSVIVDKVTYEFLKLYFCVGHVAPVIPSDMRAASDGGCEAAEGMYPFTLVGSPQFLYLVRERVDVWPPPVPDLRALYRKWQRIAPPTIVTSDPDTYDPQALADELASRSNAPSSTSAATSRAASSAASTATSVGNPAASSPTVQGSNALGSGQEETHALSDQLVSSAVSQYDRVFCARPISDLRRVALVPHALTIYPKLPLAQLPSSAHNFSEKSARRPLDQDTLGCAGTSWHAMLRLEFATTGVDSSDPDHLSLTGWNVWFGTLASAQECVEALHGLATSAGVADVDFCEI</sequence>
<dbReference type="InterPro" id="IPR001611">
    <property type="entry name" value="Leu-rich_rpt"/>
</dbReference>
<keyword evidence="1" id="KW-0433">Leucine-rich repeat</keyword>
<evidence type="ECO:0000313" key="5">
    <source>
        <dbReference type="Proteomes" id="UP001150907"/>
    </source>
</evidence>
<dbReference type="InterPro" id="IPR032675">
    <property type="entry name" value="LRR_dom_sf"/>
</dbReference>
<keyword evidence="5" id="KW-1185">Reference proteome</keyword>